<dbReference type="InterPro" id="IPR035901">
    <property type="entry name" value="GIY-YIG_endonuc_sf"/>
</dbReference>
<dbReference type="PROSITE" id="PS50164">
    <property type="entry name" value="GIY_YIG"/>
    <property type="match status" value="1"/>
</dbReference>
<comment type="caution">
    <text evidence="3">The sequence shown here is derived from an EMBL/GenBank/DDBJ whole genome shotgun (WGS) entry which is preliminary data.</text>
</comment>
<organism evidence="3 4">
    <name type="scientific">Negadavirga shengliensis</name>
    <dbReference type="NCBI Taxonomy" id="1389218"/>
    <lineage>
        <taxon>Bacteria</taxon>
        <taxon>Pseudomonadati</taxon>
        <taxon>Bacteroidota</taxon>
        <taxon>Cytophagia</taxon>
        <taxon>Cytophagales</taxon>
        <taxon>Cyclobacteriaceae</taxon>
        <taxon>Negadavirga</taxon>
    </lineage>
</organism>
<name>A0ABV9SVA6_9BACT</name>
<evidence type="ECO:0000313" key="4">
    <source>
        <dbReference type="Proteomes" id="UP001595818"/>
    </source>
</evidence>
<dbReference type="InterPro" id="IPR050190">
    <property type="entry name" value="UPF0213_domain"/>
</dbReference>
<dbReference type="PANTHER" id="PTHR34477">
    <property type="entry name" value="UPF0213 PROTEIN YHBQ"/>
    <property type="match status" value="1"/>
</dbReference>
<evidence type="ECO:0000256" key="1">
    <source>
        <dbReference type="ARBA" id="ARBA00007435"/>
    </source>
</evidence>
<dbReference type="Pfam" id="PF01541">
    <property type="entry name" value="GIY-YIG"/>
    <property type="match status" value="1"/>
</dbReference>
<gene>
    <name evidence="3" type="ORF">ACFPFU_01255</name>
</gene>
<keyword evidence="4" id="KW-1185">Reference proteome</keyword>
<dbReference type="Gene3D" id="3.40.1440.10">
    <property type="entry name" value="GIY-YIG endonuclease"/>
    <property type="match status" value="1"/>
</dbReference>
<dbReference type="EMBL" id="JBHSJJ010000001">
    <property type="protein sequence ID" value="MFC4870292.1"/>
    <property type="molecule type" value="Genomic_DNA"/>
</dbReference>
<accession>A0ABV9SVA6</accession>
<reference evidence="4" key="1">
    <citation type="journal article" date="2019" name="Int. J. Syst. Evol. Microbiol.">
        <title>The Global Catalogue of Microorganisms (GCM) 10K type strain sequencing project: providing services to taxonomists for standard genome sequencing and annotation.</title>
        <authorList>
            <consortium name="The Broad Institute Genomics Platform"/>
            <consortium name="The Broad Institute Genome Sequencing Center for Infectious Disease"/>
            <person name="Wu L."/>
            <person name="Ma J."/>
        </authorList>
    </citation>
    <scope>NUCLEOTIDE SEQUENCE [LARGE SCALE GENOMIC DNA]</scope>
    <source>
        <strain evidence="4">CGMCC 4.7466</strain>
    </source>
</reference>
<proteinExistence type="inferred from homology"/>
<protein>
    <submittedName>
        <fullName evidence="3">GIY-YIG nuclease family protein</fullName>
    </submittedName>
</protein>
<dbReference type="SUPFAM" id="SSF82771">
    <property type="entry name" value="GIY-YIG endonuclease"/>
    <property type="match status" value="1"/>
</dbReference>
<dbReference type="RefSeq" id="WP_377060699.1">
    <property type="nucleotide sequence ID" value="NZ_JBHSJJ010000001.1"/>
</dbReference>
<comment type="similarity">
    <text evidence="1">Belongs to the UPF0213 family.</text>
</comment>
<sequence length="78" mass="9019">MWTVYILRCADGYLYTGCTSNLDERLKRHHNGYVPSTKSRLPVALVTYITFSEKHKAFGFEKYLKSGSGRAFLNKRLI</sequence>
<evidence type="ECO:0000313" key="3">
    <source>
        <dbReference type="EMBL" id="MFC4870292.1"/>
    </source>
</evidence>
<dbReference type="PANTHER" id="PTHR34477:SF1">
    <property type="entry name" value="UPF0213 PROTEIN YHBQ"/>
    <property type="match status" value="1"/>
</dbReference>
<dbReference type="InterPro" id="IPR000305">
    <property type="entry name" value="GIY-YIG_endonuc"/>
</dbReference>
<feature type="domain" description="GIY-YIG" evidence="2">
    <location>
        <begin position="1"/>
        <end position="75"/>
    </location>
</feature>
<dbReference type="Proteomes" id="UP001595818">
    <property type="component" value="Unassembled WGS sequence"/>
</dbReference>
<evidence type="ECO:0000259" key="2">
    <source>
        <dbReference type="PROSITE" id="PS50164"/>
    </source>
</evidence>